<gene>
    <name evidence="1" type="ORF">CXU22_06250</name>
</gene>
<evidence type="ECO:0000313" key="1">
    <source>
        <dbReference type="EMBL" id="PNC18229.1"/>
    </source>
</evidence>
<dbReference type="EMBL" id="PJKA01000010">
    <property type="protein sequence ID" value="PNC18229.1"/>
    <property type="molecule type" value="Genomic_DNA"/>
</dbReference>
<dbReference type="Proteomes" id="UP000236000">
    <property type="component" value="Unassembled WGS sequence"/>
</dbReference>
<dbReference type="InterPro" id="IPR036388">
    <property type="entry name" value="WH-like_DNA-bd_sf"/>
</dbReference>
<dbReference type="OrthoDB" id="186720at2"/>
<name>A0A2N8HE79_9BACT</name>
<proteinExistence type="predicted"/>
<dbReference type="SUPFAM" id="SSF46785">
    <property type="entry name" value="Winged helix' DNA-binding domain"/>
    <property type="match status" value="1"/>
</dbReference>
<organism evidence="1 2">
    <name type="scientific">Akkermansia muciniphila</name>
    <dbReference type="NCBI Taxonomy" id="239935"/>
    <lineage>
        <taxon>Bacteria</taxon>
        <taxon>Pseudomonadati</taxon>
        <taxon>Verrucomicrobiota</taxon>
        <taxon>Verrucomicrobiia</taxon>
        <taxon>Verrucomicrobiales</taxon>
        <taxon>Akkermansiaceae</taxon>
        <taxon>Akkermansia</taxon>
    </lineage>
</organism>
<dbReference type="Gene3D" id="1.10.10.10">
    <property type="entry name" value="Winged helix-like DNA-binding domain superfamily/Winged helix DNA-binding domain"/>
    <property type="match status" value="1"/>
</dbReference>
<protein>
    <submittedName>
        <fullName evidence="1">Uncharacterized protein</fullName>
    </submittedName>
</protein>
<dbReference type="InterPro" id="IPR036390">
    <property type="entry name" value="WH_DNA-bd_sf"/>
</dbReference>
<dbReference type="RefSeq" id="WP_102713651.1">
    <property type="nucleotide sequence ID" value="NZ_PJKA01000010.1"/>
</dbReference>
<evidence type="ECO:0000313" key="2">
    <source>
        <dbReference type="Proteomes" id="UP000236000"/>
    </source>
</evidence>
<reference evidence="1 2" key="1">
    <citation type="journal article" date="2017" name="BMC Genomics">
        <title>Genome sequencing of 39 Akkermansia muciniphila isolates reveals its population structure, genomic and functional diverisity, and global distribution in mammalian gut microbiotas.</title>
        <authorList>
            <person name="Guo X."/>
            <person name="Li S."/>
            <person name="Zhang J."/>
            <person name="Wu F."/>
            <person name="Li X."/>
            <person name="Wu D."/>
            <person name="Zhang M."/>
            <person name="Ou Z."/>
            <person name="Jie Z."/>
            <person name="Yan Q."/>
            <person name="Li P."/>
            <person name="Yi J."/>
            <person name="Peng Y."/>
        </authorList>
    </citation>
    <scope>NUCLEOTIDE SEQUENCE [LARGE SCALE GENOMIC DNA]</scope>
    <source>
        <strain evidence="1 2">GP24</strain>
    </source>
</reference>
<sequence>MESRQKASLISTENELREAFAKLHDTWDFPRLFIEPTRVVLDFEEYDDAGRPQGYIELPTVYRLMPPRNLDSFRDQLLVLPCIPAGPFVKKALEAHVAVADPNGAFYYKKGKVYFGNTGSPLKRFRFNKGAKDLFSGKSERIVRALLFNVSKKWSQKDLAESTGTSTALVNKVIKGLEDRQFIDRHPYRQVSLLHERELLDIWHEKRVHQRVIRYSIVGTGIADLVDMLLQWAEKNGARVGFTQWVGAWQRAAFTEPVVCSAYVSRIPDLSELSPALVGRRVEQGGNLLLYYPEDQDVLRQLQRSRHLPLVSDAQIYIDLKGQGLRSEEALEALEQCPDFCRNHEI</sequence>
<comment type="caution">
    <text evidence="1">The sequence shown here is derived from an EMBL/GenBank/DDBJ whole genome shotgun (WGS) entry which is preliminary data.</text>
</comment>
<accession>A0A2N8HE79</accession>
<dbReference type="AlphaFoldDB" id="A0A2N8HE79"/>